<feature type="region of interest" description="Disordered" evidence="1">
    <location>
        <begin position="279"/>
        <end position="300"/>
    </location>
</feature>
<dbReference type="Proteomes" id="UP000023152">
    <property type="component" value="Unassembled WGS sequence"/>
</dbReference>
<dbReference type="EMBL" id="ASPP01006093">
    <property type="protein sequence ID" value="ETO29372.1"/>
    <property type="molecule type" value="Genomic_DNA"/>
</dbReference>
<feature type="domain" description="SAM" evidence="2">
    <location>
        <begin position="357"/>
        <end position="427"/>
    </location>
</feature>
<protein>
    <recommendedName>
        <fullName evidence="2">SAM domain-containing protein</fullName>
    </recommendedName>
</protein>
<dbReference type="SUPFAM" id="SSF47769">
    <property type="entry name" value="SAM/Pointed domain"/>
    <property type="match status" value="1"/>
</dbReference>
<dbReference type="AlphaFoldDB" id="X6NVU1"/>
<sequence>GGRNSIKNPCLANSSSEPNRLQLILASSVRPHPWLDSDEKIEEMLRERVSENVPATDNSNSESKSASVDNASATTTTADANNTNSTNASSSVSTSTTAATTATSASTAPNSVDLALQLHALQQTLKKKLVLRTKHTNTPEIDNLKDELRILRETTKNLDKHANKDVTEEKTPSKPSPTKPKDAEATKDTKPARTIVLDAILESQVFLCLCMLIFLKCCHNNNNKIVIHNDKKKLSRLGLPSGRANAGNHVNEITNELVTLSARQSQALQWLSNGDIKNKKEQVETKTSNSNESGGVATNGNGSGGIWDHVSLQSLQAMYDKLDILLKQCGEITSQVAVLKTTCLKYISKKQDDWENWNADEVVDWISAIENNRFSKYDNHLREILSRQRFAGKDMKTLKFDGLSALGIDDYDDADVLMNSIEMLVKTVP</sequence>
<evidence type="ECO:0000256" key="1">
    <source>
        <dbReference type="SAM" id="MobiDB-lite"/>
    </source>
</evidence>
<comment type="caution">
    <text evidence="3">The sequence shown here is derived from an EMBL/GenBank/DDBJ whole genome shotgun (WGS) entry which is preliminary data.</text>
</comment>
<gene>
    <name evidence="3" type="ORF">RFI_07744</name>
</gene>
<proteinExistence type="predicted"/>
<evidence type="ECO:0000313" key="4">
    <source>
        <dbReference type="Proteomes" id="UP000023152"/>
    </source>
</evidence>
<evidence type="ECO:0000313" key="3">
    <source>
        <dbReference type="EMBL" id="ETO29372.1"/>
    </source>
</evidence>
<dbReference type="Gene3D" id="1.10.150.50">
    <property type="entry name" value="Transcription Factor, Ets-1"/>
    <property type="match status" value="1"/>
</dbReference>
<dbReference type="InterPro" id="IPR013761">
    <property type="entry name" value="SAM/pointed_sf"/>
</dbReference>
<organism evidence="3 4">
    <name type="scientific">Reticulomyxa filosa</name>
    <dbReference type="NCBI Taxonomy" id="46433"/>
    <lineage>
        <taxon>Eukaryota</taxon>
        <taxon>Sar</taxon>
        <taxon>Rhizaria</taxon>
        <taxon>Retaria</taxon>
        <taxon>Foraminifera</taxon>
        <taxon>Monothalamids</taxon>
        <taxon>Reticulomyxidae</taxon>
        <taxon>Reticulomyxa</taxon>
    </lineage>
</organism>
<feature type="region of interest" description="Disordered" evidence="1">
    <location>
        <begin position="155"/>
        <end position="188"/>
    </location>
</feature>
<accession>X6NVU1</accession>
<reference evidence="3 4" key="1">
    <citation type="journal article" date="2013" name="Curr. Biol.">
        <title>The Genome of the Foraminiferan Reticulomyxa filosa.</title>
        <authorList>
            <person name="Glockner G."/>
            <person name="Hulsmann N."/>
            <person name="Schleicher M."/>
            <person name="Noegel A.A."/>
            <person name="Eichinger L."/>
            <person name="Gallinger C."/>
            <person name="Pawlowski J."/>
            <person name="Sierra R."/>
            <person name="Euteneuer U."/>
            <person name="Pillet L."/>
            <person name="Moustafa A."/>
            <person name="Platzer M."/>
            <person name="Groth M."/>
            <person name="Szafranski K."/>
            <person name="Schliwa M."/>
        </authorList>
    </citation>
    <scope>NUCLEOTIDE SEQUENCE [LARGE SCALE GENOMIC DNA]</scope>
</reference>
<feature type="region of interest" description="Disordered" evidence="1">
    <location>
        <begin position="49"/>
        <end position="94"/>
    </location>
</feature>
<feature type="compositionally biased region" description="Polar residues" evidence="1">
    <location>
        <begin position="53"/>
        <end position="64"/>
    </location>
</feature>
<dbReference type="PROSITE" id="PS50105">
    <property type="entry name" value="SAM_DOMAIN"/>
    <property type="match status" value="1"/>
</dbReference>
<feature type="compositionally biased region" description="Low complexity" evidence="1">
    <location>
        <begin position="65"/>
        <end position="94"/>
    </location>
</feature>
<feature type="compositionally biased region" description="Basic and acidic residues" evidence="1">
    <location>
        <begin position="179"/>
        <end position="188"/>
    </location>
</feature>
<feature type="compositionally biased region" description="Basic and acidic residues" evidence="1">
    <location>
        <begin position="155"/>
        <end position="172"/>
    </location>
</feature>
<evidence type="ECO:0000259" key="2">
    <source>
        <dbReference type="PROSITE" id="PS50105"/>
    </source>
</evidence>
<feature type="non-terminal residue" evidence="3">
    <location>
        <position position="1"/>
    </location>
</feature>
<keyword evidence="4" id="KW-1185">Reference proteome</keyword>
<dbReference type="InterPro" id="IPR001660">
    <property type="entry name" value="SAM"/>
</dbReference>
<name>X6NVU1_RETFI</name>